<sequence>MIIIIGAEKGGVGKSQVAFNLAAYIATQQKVSDGKKKRPARVMLVDTDTQRTSSKWGALRDANSPLPFRVMEKIANPAPEIVQLAEDYDAVVVDVGARDYAGLADLARIADLWIAPTRVGQGDLMSSLEMATALNTVHSKHKRGHIPLCFLVNAVPGAWNSTEGQDAIEALEGALPTGKVLKSTIRDRRVWRDAHKLGRHIFEMPPATREKAEDEFLTAIAEAFEAYPQS</sequence>
<dbReference type="Gene3D" id="3.40.50.300">
    <property type="entry name" value="P-loop containing nucleotide triphosphate hydrolases"/>
    <property type="match status" value="1"/>
</dbReference>
<gene>
    <name evidence="2" type="ORF">J2X09_005316</name>
</gene>
<dbReference type="RefSeq" id="WP_204735663.1">
    <property type="nucleotide sequence ID" value="NZ_JAVDWE010000031.1"/>
</dbReference>
<dbReference type="Proteomes" id="UP001265550">
    <property type="component" value="Unassembled WGS sequence"/>
</dbReference>
<accession>A0ABU1VJ81</accession>
<dbReference type="PIRSF" id="PIRSF009320">
    <property type="entry name" value="Nuc_binding_HP_1000"/>
    <property type="match status" value="1"/>
</dbReference>
<proteinExistence type="predicted"/>
<organism evidence="2 3">
    <name type="scientific">Hydrogenophaga laconesensis</name>
    <dbReference type="NCBI Taxonomy" id="1805971"/>
    <lineage>
        <taxon>Bacteria</taxon>
        <taxon>Pseudomonadati</taxon>
        <taxon>Pseudomonadota</taxon>
        <taxon>Betaproteobacteria</taxon>
        <taxon>Burkholderiales</taxon>
        <taxon>Comamonadaceae</taxon>
        <taxon>Hydrogenophaga</taxon>
    </lineage>
</organism>
<dbReference type="InterPro" id="IPR050678">
    <property type="entry name" value="DNA_Partitioning_ATPase"/>
</dbReference>
<dbReference type="InterPro" id="IPR002586">
    <property type="entry name" value="CobQ/CobB/MinD/ParA_Nub-bd_dom"/>
</dbReference>
<reference evidence="2 3" key="1">
    <citation type="submission" date="2023-07" db="EMBL/GenBank/DDBJ databases">
        <title>Sorghum-associated microbial communities from plants grown in Nebraska, USA.</title>
        <authorList>
            <person name="Schachtman D."/>
        </authorList>
    </citation>
    <scope>NUCLEOTIDE SEQUENCE [LARGE SCALE GENOMIC DNA]</scope>
    <source>
        <strain evidence="2 3">BE240</strain>
    </source>
</reference>
<dbReference type="Pfam" id="PF01656">
    <property type="entry name" value="CbiA"/>
    <property type="match status" value="1"/>
</dbReference>
<dbReference type="PANTHER" id="PTHR13696">
    <property type="entry name" value="P-LOOP CONTAINING NUCLEOSIDE TRIPHOSPHATE HYDROLASE"/>
    <property type="match status" value="1"/>
</dbReference>
<dbReference type="SUPFAM" id="SSF52540">
    <property type="entry name" value="P-loop containing nucleoside triphosphate hydrolases"/>
    <property type="match status" value="1"/>
</dbReference>
<protein>
    <submittedName>
        <fullName evidence="2">Chromosome partitioning protein</fullName>
    </submittedName>
</protein>
<evidence type="ECO:0000313" key="3">
    <source>
        <dbReference type="Proteomes" id="UP001265550"/>
    </source>
</evidence>
<dbReference type="CDD" id="cd02042">
    <property type="entry name" value="ParAB_family"/>
    <property type="match status" value="1"/>
</dbReference>
<comment type="caution">
    <text evidence="2">The sequence shown here is derived from an EMBL/GenBank/DDBJ whole genome shotgun (WGS) entry which is preliminary data.</text>
</comment>
<dbReference type="PANTHER" id="PTHR13696:SF96">
    <property type="entry name" value="COBQ_COBB_MIND_PARA NUCLEOTIDE BINDING DOMAIN-CONTAINING PROTEIN"/>
    <property type="match status" value="1"/>
</dbReference>
<evidence type="ECO:0000313" key="2">
    <source>
        <dbReference type="EMBL" id="MDR7097540.1"/>
    </source>
</evidence>
<name>A0ABU1VJ81_9BURK</name>
<keyword evidence="3" id="KW-1185">Reference proteome</keyword>
<feature type="domain" description="CobQ/CobB/MinD/ParA nucleotide binding" evidence="1">
    <location>
        <begin position="3"/>
        <end position="186"/>
    </location>
</feature>
<dbReference type="InterPro" id="IPR027417">
    <property type="entry name" value="P-loop_NTPase"/>
</dbReference>
<evidence type="ECO:0000259" key="1">
    <source>
        <dbReference type="Pfam" id="PF01656"/>
    </source>
</evidence>
<dbReference type="EMBL" id="JAVDWE010000031">
    <property type="protein sequence ID" value="MDR7097540.1"/>
    <property type="molecule type" value="Genomic_DNA"/>
</dbReference>